<dbReference type="AlphaFoldDB" id="A0A8J6XXN8"/>
<dbReference type="FunFam" id="3.30.830.10:FF:000008">
    <property type="entry name" value="Mitochondrial-processing peptidase subunit beta"/>
    <property type="match status" value="1"/>
</dbReference>
<accession>A0A8J6XXN8</accession>
<dbReference type="Proteomes" id="UP000648239">
    <property type="component" value="Unassembled WGS sequence"/>
</dbReference>
<evidence type="ECO:0000259" key="4">
    <source>
        <dbReference type="Pfam" id="PF00675"/>
    </source>
</evidence>
<dbReference type="PROSITE" id="PS00143">
    <property type="entry name" value="INSULINASE"/>
    <property type="match status" value="1"/>
</dbReference>
<dbReference type="Gene3D" id="3.30.830.10">
    <property type="entry name" value="Metalloenzyme, LuxS/M16 peptidase-like"/>
    <property type="match status" value="2"/>
</dbReference>
<dbReference type="GO" id="GO:0006508">
    <property type="term" value="P:proteolysis"/>
    <property type="evidence" value="ECO:0007669"/>
    <property type="project" value="InterPro"/>
</dbReference>
<dbReference type="InterPro" id="IPR007863">
    <property type="entry name" value="Peptidase_M16_C"/>
</dbReference>
<dbReference type="GO" id="GO:0046872">
    <property type="term" value="F:metal ion binding"/>
    <property type="evidence" value="ECO:0007669"/>
    <property type="project" value="InterPro"/>
</dbReference>
<feature type="domain" description="Peptidase M16 C-terminal" evidence="5">
    <location>
        <begin position="165"/>
        <end position="338"/>
    </location>
</feature>
<dbReference type="EMBL" id="JACXWD010000001">
    <property type="protein sequence ID" value="MBD3866617.1"/>
    <property type="molecule type" value="Genomic_DNA"/>
</dbReference>
<evidence type="ECO:0000313" key="6">
    <source>
        <dbReference type="EMBL" id="MBD3866617.1"/>
    </source>
</evidence>
<organism evidence="6 7">
    <name type="scientific">Candidatus Polarisedimenticola svalbardensis</name>
    <dbReference type="NCBI Taxonomy" id="2886004"/>
    <lineage>
        <taxon>Bacteria</taxon>
        <taxon>Pseudomonadati</taxon>
        <taxon>Acidobacteriota</taxon>
        <taxon>Candidatus Polarisedimenticolia</taxon>
        <taxon>Candidatus Polarisedimenticolales</taxon>
        <taxon>Candidatus Polarisedimenticolaceae</taxon>
        <taxon>Candidatus Polarisedimenticola</taxon>
    </lineage>
</organism>
<comment type="caution">
    <text evidence="6">The sequence shown here is derived from an EMBL/GenBank/DDBJ whole genome shotgun (WGS) entry which is preliminary data.</text>
</comment>
<protein>
    <submittedName>
        <fullName evidence="6">Insulinase family protein</fullName>
    </submittedName>
</protein>
<dbReference type="PANTHER" id="PTHR11851:SF49">
    <property type="entry name" value="MITOCHONDRIAL-PROCESSING PEPTIDASE SUBUNIT ALPHA"/>
    <property type="match status" value="1"/>
</dbReference>
<comment type="similarity">
    <text evidence="2 3">Belongs to the peptidase M16 family.</text>
</comment>
<evidence type="ECO:0000256" key="3">
    <source>
        <dbReference type="RuleBase" id="RU004447"/>
    </source>
</evidence>
<dbReference type="PANTHER" id="PTHR11851">
    <property type="entry name" value="METALLOPROTEASE"/>
    <property type="match status" value="1"/>
</dbReference>
<evidence type="ECO:0000256" key="1">
    <source>
        <dbReference type="ARBA" id="ARBA00001947"/>
    </source>
</evidence>
<name>A0A8J6XXN8_9BACT</name>
<reference evidence="6 7" key="1">
    <citation type="submission" date="2020-08" db="EMBL/GenBank/DDBJ databases">
        <title>Acidobacteriota in marine sediments use diverse sulfur dissimilation pathways.</title>
        <authorList>
            <person name="Wasmund K."/>
        </authorList>
    </citation>
    <scope>NUCLEOTIDE SEQUENCE [LARGE SCALE GENOMIC DNA]</scope>
    <source>
        <strain evidence="6">MAG AM4</strain>
    </source>
</reference>
<dbReference type="SUPFAM" id="SSF63411">
    <property type="entry name" value="LuxS/MPP-like metallohydrolase"/>
    <property type="match status" value="2"/>
</dbReference>
<dbReference type="Pfam" id="PF00675">
    <property type="entry name" value="Peptidase_M16"/>
    <property type="match status" value="1"/>
</dbReference>
<dbReference type="GO" id="GO:0004222">
    <property type="term" value="F:metalloendopeptidase activity"/>
    <property type="evidence" value="ECO:0007669"/>
    <property type="project" value="InterPro"/>
</dbReference>
<evidence type="ECO:0000256" key="2">
    <source>
        <dbReference type="ARBA" id="ARBA00007261"/>
    </source>
</evidence>
<comment type="cofactor">
    <cofactor evidence="1">
        <name>Zn(2+)</name>
        <dbReference type="ChEBI" id="CHEBI:29105"/>
    </cofactor>
</comment>
<dbReference type="Pfam" id="PF05193">
    <property type="entry name" value="Peptidase_M16_C"/>
    <property type="match status" value="1"/>
</dbReference>
<dbReference type="InterPro" id="IPR001431">
    <property type="entry name" value="Pept_M16_Zn_BS"/>
</dbReference>
<dbReference type="InterPro" id="IPR011249">
    <property type="entry name" value="Metalloenz_LuxS/M16"/>
</dbReference>
<sequence length="419" mass="47381">MIRKERLANGITVLTESMPHVRSVSLGVWLRQGSRHESASRNGISHFLEHLVFKGTENRTSREIALAMESVGGQMDAFTSKEYTCFYAKILDQHLPEAVDLLADIVMRPLFDPVELERERKVVLEEIRMVEDSPDELIYDLFSESFYRSHALGRPIQGTEETVGSFSRSSLLRFFRRAYRPENILIVAAGNLKHRQVVRMIEDAFAGMVPSGNGHTRLTRPRVHSGIATRSKKLEQLHVMVGLPSFEENDAYRYPLYVLNALLGGTMSSRLFQKIREERGLAYTVYSGVNAFMDSGFMMVYAATSPDKGREVVRLIMDELAALRDSGPDPEEVKASREHMKGSLMLSLESTSSRMSNLARQEIYFGRQFTLAEILKGIDRVTPESVHEVAARMFSSPRVGLAAVGRLGRFRLRPEEYAL</sequence>
<evidence type="ECO:0000313" key="7">
    <source>
        <dbReference type="Proteomes" id="UP000648239"/>
    </source>
</evidence>
<gene>
    <name evidence="6" type="ORF">IFK94_00685</name>
</gene>
<proteinExistence type="inferred from homology"/>
<feature type="domain" description="Peptidase M16 N-terminal" evidence="4">
    <location>
        <begin position="13"/>
        <end position="159"/>
    </location>
</feature>
<evidence type="ECO:0000259" key="5">
    <source>
        <dbReference type="Pfam" id="PF05193"/>
    </source>
</evidence>
<dbReference type="InterPro" id="IPR011765">
    <property type="entry name" value="Pept_M16_N"/>
</dbReference>
<dbReference type="InterPro" id="IPR050361">
    <property type="entry name" value="MPP/UQCRC_Complex"/>
</dbReference>